<evidence type="ECO:0000313" key="3">
    <source>
        <dbReference type="Proteomes" id="UP000009168"/>
    </source>
</evidence>
<feature type="region of interest" description="Disordered" evidence="1">
    <location>
        <begin position="500"/>
        <end position="521"/>
    </location>
</feature>
<dbReference type="GeneID" id="7832148"/>
<organism evidence="2 3">
    <name type="scientific">Tetrahymena thermophila (strain SB210)</name>
    <dbReference type="NCBI Taxonomy" id="312017"/>
    <lineage>
        <taxon>Eukaryota</taxon>
        <taxon>Sar</taxon>
        <taxon>Alveolata</taxon>
        <taxon>Ciliophora</taxon>
        <taxon>Intramacronucleata</taxon>
        <taxon>Oligohymenophorea</taxon>
        <taxon>Hymenostomatida</taxon>
        <taxon>Tetrahymenina</taxon>
        <taxon>Tetrahymenidae</taxon>
        <taxon>Tetrahymena</taxon>
    </lineage>
</organism>
<dbReference type="HOGENOM" id="CLU_287370_0_0_1"/>
<reference evidence="3" key="1">
    <citation type="journal article" date="2006" name="PLoS Biol.">
        <title>Macronuclear genome sequence of the ciliate Tetrahymena thermophila, a model eukaryote.</title>
        <authorList>
            <person name="Eisen J.A."/>
            <person name="Coyne R.S."/>
            <person name="Wu M."/>
            <person name="Wu D."/>
            <person name="Thiagarajan M."/>
            <person name="Wortman J.R."/>
            <person name="Badger J.H."/>
            <person name="Ren Q."/>
            <person name="Amedeo P."/>
            <person name="Jones K.M."/>
            <person name="Tallon L.J."/>
            <person name="Delcher A.L."/>
            <person name="Salzberg S.L."/>
            <person name="Silva J.C."/>
            <person name="Haas B.J."/>
            <person name="Majoros W.H."/>
            <person name="Farzad M."/>
            <person name="Carlton J.M."/>
            <person name="Smith R.K. Jr."/>
            <person name="Garg J."/>
            <person name="Pearlman R.E."/>
            <person name="Karrer K.M."/>
            <person name="Sun L."/>
            <person name="Manning G."/>
            <person name="Elde N.C."/>
            <person name="Turkewitz A.P."/>
            <person name="Asai D.J."/>
            <person name="Wilkes D.E."/>
            <person name="Wang Y."/>
            <person name="Cai H."/>
            <person name="Collins K."/>
            <person name="Stewart B.A."/>
            <person name="Lee S.R."/>
            <person name="Wilamowska K."/>
            <person name="Weinberg Z."/>
            <person name="Ruzzo W.L."/>
            <person name="Wloga D."/>
            <person name="Gaertig J."/>
            <person name="Frankel J."/>
            <person name="Tsao C.-C."/>
            <person name="Gorovsky M.A."/>
            <person name="Keeling P.J."/>
            <person name="Waller R.F."/>
            <person name="Patron N.J."/>
            <person name="Cherry J.M."/>
            <person name="Stover N.A."/>
            <person name="Krieger C.J."/>
            <person name="del Toro C."/>
            <person name="Ryder H.F."/>
            <person name="Williamson S.C."/>
            <person name="Barbeau R.A."/>
            <person name="Hamilton E.P."/>
            <person name="Orias E."/>
        </authorList>
    </citation>
    <scope>NUCLEOTIDE SEQUENCE [LARGE SCALE GENOMIC DNA]</scope>
    <source>
        <strain evidence="3">SB210</strain>
    </source>
</reference>
<sequence>MNNFLEPPDNLHTDAESSLIPNIHDSLQNSVIIQSTPIKLAHKNTNESFIKPQLQQIDYFKVKNWCDAQDEYGVWRLGRIKSAKDTLRSIEFDGWGTKYQRQYCIHSEKLKPLRYHTIGYTGQKKVTLRDYELNIEELKSATIQLKYLMKQEGLKGFYPYELTRFLRCDLFYLIDTCLTIPYEVEQLDTIKVIKQFFFTFLEFSKKWLKILPSAFRNSQGSFHLDPESQYKSHDVALLNSGFEICLLLKGLFGFDDRCLKLYQNHIDEIYCQEFIQDFIIDNGIYSVADVLAYTDNTQQKGPGRRIQLEIIWPLLRSIMLIFRQMSPQGYMRQLKSFAKNTINYLEDLFEDQQYVDLFRQSEDHSKFLRELQKLFKTVIKDEKFPQFLNFDNQISRQQTTQRESLFFQPNNESKYRSISSLSMVCNDNVEHDDNPFYKQQKSRLQSRYYDDENRKYFNELYNQTQQDLHLQNKLNESQEIDNVREFFEEQLAKPNIVIHQKDQSQNQQNTKNIQNGQDKLDTHNYNSQFVYEPSQDQQQIKQLNDNQLGQKQPNQLRKCSEEILNTQNNHKIQVQNKQEQNNSIGECDQSDQMLLNQKKDIKQSTFRKDTYPKITIHIEDPNHSAANTTGDDTKQDYAISKQYNEEVVDITQIKKQQVNQIPSQSQSFLQRQNQFKFEKKDESISKPVFYAQQLEQKNQDIENQKIIQNAAQLIMVEQEPLQKQVFSPYEKIKEYQEVEEGQSLQHQLLSEFKNIKKEEQKNQINSAEAISANKWQSQLSDGIENKLEFMASEIQLLKNLVLQLSDQKIQSSQKSLENPNTLQINNNNLQLNEKNANQELQNKLLSSKKAENFQSNSGFKETQNTQQIALSNKISTPQQQVDFMKNQIVNPFNPSITNEQQEEIQTQKSLNQGLDVLGNQNKIQMRNEVKSEITQEYLKILESDQKKQLSEEIKSYLKQQQVDQYYFPYKSEKKQERHSFTSGVKQFESDNQQNNTNLSFQKMLDKICLEGNTNILNQSEIIIKEAWNNQLLLKEFELLCQIEFYLKESNILDSLKLIRWRKKLIQLQDLVGYEVTNLLLEKTKHKKEFSLQDLLFANVSYLKKNQSFLKNSVLKMD</sequence>
<dbReference type="KEGG" id="tet:TTHERM_01002780"/>
<protein>
    <submittedName>
        <fullName evidence="2">Uncharacterized protein</fullName>
    </submittedName>
</protein>
<dbReference type="EMBL" id="GG662361">
    <property type="protein sequence ID" value="EAR83213.2"/>
    <property type="molecule type" value="Genomic_DNA"/>
</dbReference>
<dbReference type="AlphaFoldDB" id="Q22D40"/>
<keyword evidence="3" id="KW-1185">Reference proteome</keyword>
<name>Q22D40_TETTS</name>
<evidence type="ECO:0000256" key="1">
    <source>
        <dbReference type="SAM" id="MobiDB-lite"/>
    </source>
</evidence>
<dbReference type="Proteomes" id="UP000009168">
    <property type="component" value="Unassembled WGS sequence"/>
</dbReference>
<gene>
    <name evidence="2" type="ORF">TTHERM_01002780</name>
</gene>
<dbReference type="OrthoDB" id="10474562at2759"/>
<dbReference type="RefSeq" id="XP_001030876.2">
    <property type="nucleotide sequence ID" value="XM_001030876.2"/>
</dbReference>
<evidence type="ECO:0000313" key="2">
    <source>
        <dbReference type="EMBL" id="EAR83213.2"/>
    </source>
</evidence>
<proteinExistence type="predicted"/>
<feature type="compositionally biased region" description="Polar residues" evidence="1">
    <location>
        <begin position="503"/>
        <end position="521"/>
    </location>
</feature>
<dbReference type="InParanoid" id="Q22D40"/>
<accession>Q22D40</accession>